<protein>
    <submittedName>
        <fullName evidence="1">Uncharacterized protein</fullName>
    </submittedName>
</protein>
<gene>
    <name evidence="1" type="ORF">O6H91_03G049600</name>
</gene>
<keyword evidence="2" id="KW-1185">Reference proteome</keyword>
<evidence type="ECO:0000313" key="2">
    <source>
        <dbReference type="Proteomes" id="UP001162992"/>
    </source>
</evidence>
<organism evidence="1 2">
    <name type="scientific">Diphasiastrum complanatum</name>
    <name type="common">Issler's clubmoss</name>
    <name type="synonym">Lycopodium complanatum</name>
    <dbReference type="NCBI Taxonomy" id="34168"/>
    <lineage>
        <taxon>Eukaryota</taxon>
        <taxon>Viridiplantae</taxon>
        <taxon>Streptophyta</taxon>
        <taxon>Embryophyta</taxon>
        <taxon>Tracheophyta</taxon>
        <taxon>Lycopodiopsida</taxon>
        <taxon>Lycopodiales</taxon>
        <taxon>Lycopodiaceae</taxon>
        <taxon>Lycopodioideae</taxon>
        <taxon>Diphasiastrum</taxon>
    </lineage>
</organism>
<proteinExistence type="predicted"/>
<sequence length="368" mass="40227">MGRKLSINQNVCSMFVSSLQILVLLHVEMLVVCGRSLPRNLANGSRHIQSSEGGATEFWSKTLPGLTVPPSVAGRISPLKSADIIKFSTKLQNGSLRASSQEFCSQANLVCDHDLPLLIAEGTVFLGAQDHLPSTEQISCSVEHGTDQRSLALASASSSNVFFPEKELRAGGHITLPDLRDPAPMKAFLPQTLAEKLPFNCHSFDELLAIFNISKSSNTSFDMAMVLKACESPTGEGQFKKCITSLEAMVDLVTSILGQNLELLSEPSTAGSKQTVTVIDVKARESPAAPVSCHSLVFPFAVYYCHYLDRTKAFHLSMQTQNGEMLQRTAVCHSWLPSLTDEFVALKLERHESACHWLYASNLMWLAN</sequence>
<dbReference type="Proteomes" id="UP001162992">
    <property type="component" value="Chromosome 3"/>
</dbReference>
<evidence type="ECO:0000313" key="1">
    <source>
        <dbReference type="EMBL" id="KAJ7561957.1"/>
    </source>
</evidence>
<dbReference type="EMBL" id="CM055094">
    <property type="protein sequence ID" value="KAJ7561957.1"/>
    <property type="molecule type" value="Genomic_DNA"/>
</dbReference>
<name>A0ACC2E640_DIPCM</name>
<reference evidence="2" key="1">
    <citation type="journal article" date="2024" name="Proc. Natl. Acad. Sci. U.S.A.">
        <title>Extraordinary preservation of gene collinearity over three hundred million years revealed in homosporous lycophytes.</title>
        <authorList>
            <person name="Li C."/>
            <person name="Wickell D."/>
            <person name="Kuo L.Y."/>
            <person name="Chen X."/>
            <person name="Nie B."/>
            <person name="Liao X."/>
            <person name="Peng D."/>
            <person name="Ji J."/>
            <person name="Jenkins J."/>
            <person name="Williams M."/>
            <person name="Shu S."/>
            <person name="Plott C."/>
            <person name="Barry K."/>
            <person name="Rajasekar S."/>
            <person name="Grimwood J."/>
            <person name="Han X."/>
            <person name="Sun S."/>
            <person name="Hou Z."/>
            <person name="He W."/>
            <person name="Dai G."/>
            <person name="Sun C."/>
            <person name="Schmutz J."/>
            <person name="Leebens-Mack J.H."/>
            <person name="Li F.W."/>
            <person name="Wang L."/>
        </authorList>
    </citation>
    <scope>NUCLEOTIDE SEQUENCE [LARGE SCALE GENOMIC DNA]</scope>
    <source>
        <strain evidence="2">cv. PW_Plant_1</strain>
    </source>
</reference>
<comment type="caution">
    <text evidence="1">The sequence shown here is derived from an EMBL/GenBank/DDBJ whole genome shotgun (WGS) entry which is preliminary data.</text>
</comment>
<accession>A0ACC2E640</accession>